<organism evidence="2 3">
    <name type="scientific">Corynebacterium suedekumii</name>
    <dbReference type="NCBI Taxonomy" id="3049801"/>
    <lineage>
        <taxon>Bacteria</taxon>
        <taxon>Bacillati</taxon>
        <taxon>Actinomycetota</taxon>
        <taxon>Actinomycetes</taxon>
        <taxon>Mycobacteriales</taxon>
        <taxon>Corynebacteriaceae</taxon>
        <taxon>Corynebacterium</taxon>
    </lineage>
</organism>
<feature type="transmembrane region" description="Helical" evidence="1">
    <location>
        <begin position="97"/>
        <end position="116"/>
    </location>
</feature>
<keyword evidence="3" id="KW-1185">Reference proteome</keyword>
<dbReference type="InterPro" id="IPR009781">
    <property type="entry name" value="DUF1345"/>
</dbReference>
<keyword evidence="1" id="KW-0472">Membrane</keyword>
<dbReference type="EMBL" id="CP126970">
    <property type="protein sequence ID" value="WIM69597.1"/>
    <property type="molecule type" value="Genomic_DNA"/>
</dbReference>
<dbReference type="RefSeq" id="WP_284874191.1">
    <property type="nucleotide sequence ID" value="NZ_CP126970.1"/>
</dbReference>
<accession>A0ABY8VJQ4</accession>
<evidence type="ECO:0000313" key="2">
    <source>
        <dbReference type="EMBL" id="WIM69597.1"/>
    </source>
</evidence>
<evidence type="ECO:0000313" key="3">
    <source>
        <dbReference type="Proteomes" id="UP001238805"/>
    </source>
</evidence>
<keyword evidence="1" id="KW-1133">Transmembrane helix</keyword>
<evidence type="ECO:0000256" key="1">
    <source>
        <dbReference type="SAM" id="Phobius"/>
    </source>
</evidence>
<name>A0ABY8VJQ4_9CORY</name>
<dbReference type="Pfam" id="PF07077">
    <property type="entry name" value="DUF1345"/>
    <property type="match status" value="1"/>
</dbReference>
<proteinExistence type="predicted"/>
<keyword evidence="1" id="KW-0812">Transmembrane</keyword>
<protein>
    <submittedName>
        <fullName evidence="2">DUF1345 domain-containing protein</fullName>
    </submittedName>
</protein>
<gene>
    <name evidence="2" type="ORF">QP029_10135</name>
</gene>
<dbReference type="Proteomes" id="UP001238805">
    <property type="component" value="Chromosome"/>
</dbReference>
<feature type="transmembrane region" description="Helical" evidence="1">
    <location>
        <begin position="20"/>
        <end position="42"/>
    </location>
</feature>
<sequence length="117" mass="12706">MFSAIIVIAASRLTGFQDHLWLPVLGLFTVAGSWGLMVVAYAEEYLRLHLQGEDMDLPGDEGAVEFGDLLSISVAVSTMVGTRTTSRRVRTAVRSHTLVAFAFNTVIVAMTVSLLFT</sequence>
<reference evidence="2 3" key="1">
    <citation type="submission" date="2023-05" db="EMBL/GenBank/DDBJ databases">
        <title>Corynebacterium suedekumii sp. nov. and Corynebacterium breve sp. nov. isolated from raw cow's milk.</title>
        <authorList>
            <person name="Baer M.K."/>
            <person name="Mehl L."/>
            <person name="Hellmuth R."/>
            <person name="Marke G."/>
            <person name="Lipski A."/>
        </authorList>
    </citation>
    <scope>NUCLEOTIDE SEQUENCE [LARGE SCALE GENOMIC DNA]</scope>
    <source>
        <strain evidence="2 3">LM112</strain>
    </source>
</reference>